<dbReference type="InterPro" id="IPR011990">
    <property type="entry name" value="TPR-like_helical_dom_sf"/>
</dbReference>
<organism evidence="4 5">
    <name type="scientific">Escovopsis weberi</name>
    <dbReference type="NCBI Taxonomy" id="150374"/>
    <lineage>
        <taxon>Eukaryota</taxon>
        <taxon>Fungi</taxon>
        <taxon>Dikarya</taxon>
        <taxon>Ascomycota</taxon>
        <taxon>Pezizomycotina</taxon>
        <taxon>Sordariomycetes</taxon>
        <taxon>Hypocreomycetidae</taxon>
        <taxon>Hypocreales</taxon>
        <taxon>Hypocreaceae</taxon>
        <taxon>Escovopsis</taxon>
    </lineage>
</organism>
<sequence length="597" mass="68062">MPGSVFATAALVDAIRKDDRRQSLDRRIEEARRDLADLQERRPAEAPDFVDQNMDSHFLNIYQMDALWNNLKGILIHRPYMKEIHKPATISASALVESLKRDYYGCPSDADLGGPARRRIDYEQLERAITAEELDKRMLYRQSQKPAHLQMESNSTEDLVLRFLDRAKFLPESDLPSPSFDEACRLMRKGYPRFTFRAIDPEGSKNDTTKLNRRLRALVATSDMSMRERIGRVCYNLLISAYPPDMHTYNTLIAAFNRSGHHTFAEALVSSFFHSRLLQPTPSTYVAILNHYKCTNNHGKFLRALACLTGTEPTLGGKIRRRHVKDIELSPLLQQWAADMRRRTQTGDWVWEHIPMTQPLVEEIICGLLHFKLFEQAVSLFLTSINYGLRLSMHTARLVLDGCVDALDWRAAVRMIRSITNSQGKWRRFLSTADPESKQLIAARMRALIDICGLHSASQPARRTTLTQLRIYNSKYAKFLEMMEQEAPLRPDSLALHDRFDGAKSRLLRLESLGKELDFVCKTTMSIESKLLYPHFSDAFRASMALHIGAAAIKRSAQLSEEIESLIAGLDIAGEEPSASTDRGRAEHVETREGEAR</sequence>
<evidence type="ECO:0000256" key="1">
    <source>
        <dbReference type="ARBA" id="ARBA00022737"/>
    </source>
</evidence>
<gene>
    <name evidence="4" type="ORF">ESCO_001723</name>
</gene>
<accession>A0A0M9VWW7</accession>
<dbReference type="STRING" id="150374.A0A0M9VWW7"/>
<keyword evidence="2" id="KW-0175">Coiled coil</keyword>
<dbReference type="PANTHER" id="PTHR47447">
    <property type="entry name" value="OS03G0856100 PROTEIN"/>
    <property type="match status" value="1"/>
</dbReference>
<evidence type="ECO:0000313" key="5">
    <source>
        <dbReference type="Proteomes" id="UP000053831"/>
    </source>
</evidence>
<evidence type="ECO:0000313" key="4">
    <source>
        <dbReference type="EMBL" id="KOS22533.1"/>
    </source>
</evidence>
<dbReference type="OrthoDB" id="185373at2759"/>
<dbReference type="PANTHER" id="PTHR47447:SF17">
    <property type="entry name" value="OS12G0638900 PROTEIN"/>
    <property type="match status" value="1"/>
</dbReference>
<dbReference type="AlphaFoldDB" id="A0A0M9VWW7"/>
<proteinExistence type="predicted"/>
<dbReference type="Proteomes" id="UP000053831">
    <property type="component" value="Unassembled WGS sequence"/>
</dbReference>
<feature type="compositionally biased region" description="Basic and acidic residues" evidence="3">
    <location>
        <begin position="582"/>
        <end position="597"/>
    </location>
</feature>
<protein>
    <recommendedName>
        <fullName evidence="6">Pentatricopeptide repeat-containing protein</fullName>
    </recommendedName>
</protein>
<reference evidence="4 5" key="1">
    <citation type="submission" date="2015-07" db="EMBL/GenBank/DDBJ databases">
        <title>The genome of the fungus Escovopsis weberi, a specialized disease agent of ant agriculture.</title>
        <authorList>
            <person name="de Man T.J."/>
            <person name="Stajich J.E."/>
            <person name="Kubicek C.P."/>
            <person name="Chenthamara K."/>
            <person name="Atanasova L."/>
            <person name="Druzhinina I.S."/>
            <person name="Birnbaum S."/>
            <person name="Barribeau S.M."/>
            <person name="Teiling C."/>
            <person name="Suen G."/>
            <person name="Currie C."/>
            <person name="Gerardo N.M."/>
        </authorList>
    </citation>
    <scope>NUCLEOTIDE SEQUENCE [LARGE SCALE GENOMIC DNA]</scope>
</reference>
<dbReference type="EMBL" id="LGSR01000006">
    <property type="protein sequence ID" value="KOS22533.1"/>
    <property type="molecule type" value="Genomic_DNA"/>
</dbReference>
<keyword evidence="1" id="KW-0677">Repeat</keyword>
<dbReference type="Gene3D" id="1.25.40.10">
    <property type="entry name" value="Tetratricopeptide repeat domain"/>
    <property type="match status" value="1"/>
</dbReference>
<evidence type="ECO:0000256" key="2">
    <source>
        <dbReference type="SAM" id="Coils"/>
    </source>
</evidence>
<name>A0A0M9VWW7_ESCWE</name>
<feature type="coiled-coil region" evidence="2">
    <location>
        <begin position="14"/>
        <end position="41"/>
    </location>
</feature>
<evidence type="ECO:0008006" key="6">
    <source>
        <dbReference type="Google" id="ProtNLM"/>
    </source>
</evidence>
<feature type="region of interest" description="Disordered" evidence="3">
    <location>
        <begin position="574"/>
        <end position="597"/>
    </location>
</feature>
<evidence type="ECO:0000256" key="3">
    <source>
        <dbReference type="SAM" id="MobiDB-lite"/>
    </source>
</evidence>
<keyword evidence="5" id="KW-1185">Reference proteome</keyword>
<comment type="caution">
    <text evidence="4">The sequence shown here is derived from an EMBL/GenBank/DDBJ whole genome shotgun (WGS) entry which is preliminary data.</text>
</comment>